<feature type="compositionally biased region" description="Low complexity" evidence="1">
    <location>
        <begin position="40"/>
        <end position="50"/>
    </location>
</feature>
<feature type="compositionally biased region" description="Polar residues" evidence="1">
    <location>
        <begin position="154"/>
        <end position="175"/>
    </location>
</feature>
<dbReference type="EMBL" id="MU842842">
    <property type="protein sequence ID" value="KAK2031220.1"/>
    <property type="molecule type" value="Genomic_DNA"/>
</dbReference>
<dbReference type="AlphaFoldDB" id="A0AAD9HLC1"/>
<evidence type="ECO:0000256" key="1">
    <source>
        <dbReference type="SAM" id="MobiDB-lite"/>
    </source>
</evidence>
<proteinExistence type="predicted"/>
<protein>
    <submittedName>
        <fullName evidence="3">Uncharacterized protein</fullName>
    </submittedName>
</protein>
<feature type="compositionally biased region" description="Low complexity" evidence="1">
    <location>
        <begin position="208"/>
        <end position="220"/>
    </location>
</feature>
<organism evidence="3 4">
    <name type="scientific">Colletotrichum zoysiae</name>
    <dbReference type="NCBI Taxonomy" id="1216348"/>
    <lineage>
        <taxon>Eukaryota</taxon>
        <taxon>Fungi</taxon>
        <taxon>Dikarya</taxon>
        <taxon>Ascomycota</taxon>
        <taxon>Pezizomycotina</taxon>
        <taxon>Sordariomycetes</taxon>
        <taxon>Hypocreomycetidae</taxon>
        <taxon>Glomerellales</taxon>
        <taxon>Glomerellaceae</taxon>
        <taxon>Colletotrichum</taxon>
        <taxon>Colletotrichum graminicola species complex</taxon>
    </lineage>
</organism>
<feature type="compositionally biased region" description="Polar residues" evidence="1">
    <location>
        <begin position="20"/>
        <end position="39"/>
    </location>
</feature>
<evidence type="ECO:0000313" key="3">
    <source>
        <dbReference type="EMBL" id="KAK2031220.1"/>
    </source>
</evidence>
<dbReference type="Proteomes" id="UP001232148">
    <property type="component" value="Unassembled WGS sequence"/>
</dbReference>
<accession>A0AAD9HLC1</accession>
<reference evidence="3" key="1">
    <citation type="submission" date="2021-06" db="EMBL/GenBank/DDBJ databases">
        <title>Comparative genomics, transcriptomics and evolutionary studies reveal genomic signatures of adaptation to plant cell wall in hemibiotrophic fungi.</title>
        <authorList>
            <consortium name="DOE Joint Genome Institute"/>
            <person name="Baroncelli R."/>
            <person name="Diaz J.F."/>
            <person name="Benocci T."/>
            <person name="Peng M."/>
            <person name="Battaglia E."/>
            <person name="Haridas S."/>
            <person name="Andreopoulos W."/>
            <person name="Labutti K."/>
            <person name="Pangilinan J."/>
            <person name="Floch G.L."/>
            <person name="Makela M.R."/>
            <person name="Henrissat B."/>
            <person name="Grigoriev I.V."/>
            <person name="Crouch J.A."/>
            <person name="De Vries R.P."/>
            <person name="Sukno S.A."/>
            <person name="Thon M.R."/>
        </authorList>
    </citation>
    <scope>NUCLEOTIDE SEQUENCE</scope>
    <source>
        <strain evidence="3">MAFF235873</strain>
    </source>
</reference>
<keyword evidence="2" id="KW-0472">Membrane</keyword>
<keyword evidence="4" id="KW-1185">Reference proteome</keyword>
<keyword evidence="2" id="KW-0812">Transmembrane</keyword>
<sequence length="310" mass="32712">MNHSQQNHHPSISIDDTAYPSDSNYSPAAHPSSSISNAAYPSDSSYRPSDPTMPTDDKLAMPNARYSQSYNTGPGASSSSNINLNDNSHVNRQLVYPSYPPSAAQSPRAWAQSPTHDPLLGAYSPARSPITPWSPDGMSAANPNLPPPPPYDASRTSTATNSPTPRDPVSPNSSEHALLGAHQPRQQQNAAHPPRPQSTHLGAPQQSPAPAVAHVADAPPEQGERGGQRTYLQSMTGGMPAYGSNPGQLGPVAQARRRRKVKLGILVGVLCAVLLFLVALVVGILLGVVKVNNKDDRPPPPPPPPGFTGF</sequence>
<comment type="caution">
    <text evidence="3">The sequence shown here is derived from an EMBL/GenBank/DDBJ whole genome shotgun (WGS) entry which is preliminary data.</text>
</comment>
<feature type="compositionally biased region" description="Polar residues" evidence="1">
    <location>
        <begin position="197"/>
        <end position="206"/>
    </location>
</feature>
<feature type="compositionally biased region" description="Low complexity" evidence="1">
    <location>
        <begin position="77"/>
        <end position="88"/>
    </location>
</feature>
<feature type="region of interest" description="Disordered" evidence="1">
    <location>
        <begin position="1"/>
        <end position="228"/>
    </location>
</feature>
<gene>
    <name evidence="3" type="ORF">LX32DRAFT_282964</name>
</gene>
<feature type="compositionally biased region" description="Polar residues" evidence="1">
    <location>
        <begin position="65"/>
        <end position="76"/>
    </location>
</feature>
<evidence type="ECO:0000313" key="4">
    <source>
        <dbReference type="Proteomes" id="UP001232148"/>
    </source>
</evidence>
<name>A0AAD9HLC1_9PEZI</name>
<evidence type="ECO:0000256" key="2">
    <source>
        <dbReference type="SAM" id="Phobius"/>
    </source>
</evidence>
<feature type="region of interest" description="Disordered" evidence="1">
    <location>
        <begin position="291"/>
        <end position="310"/>
    </location>
</feature>
<feature type="compositionally biased region" description="Pro residues" evidence="1">
    <location>
        <begin position="299"/>
        <end position="310"/>
    </location>
</feature>
<keyword evidence="2" id="KW-1133">Transmembrane helix</keyword>
<feature type="transmembrane region" description="Helical" evidence="2">
    <location>
        <begin position="263"/>
        <end position="289"/>
    </location>
</feature>
<feature type="compositionally biased region" description="Polar residues" evidence="1">
    <location>
        <begin position="1"/>
        <end position="10"/>
    </location>
</feature>